<feature type="region of interest" description="Disordered" evidence="3">
    <location>
        <begin position="114"/>
        <end position="151"/>
    </location>
</feature>
<name>A0ABS3AQY7_9BACT</name>
<proteinExistence type="inferred from homology"/>
<evidence type="ECO:0000313" key="5">
    <source>
        <dbReference type="EMBL" id="MBN4066706.1"/>
    </source>
</evidence>
<evidence type="ECO:0000259" key="4">
    <source>
        <dbReference type="Pfam" id="PF00472"/>
    </source>
</evidence>
<evidence type="ECO:0000256" key="1">
    <source>
        <dbReference type="ARBA" id="ARBA00010835"/>
    </source>
</evidence>
<comment type="similarity">
    <text evidence="1">Belongs to the prokaryotic/mitochondrial release factor family.</text>
</comment>
<feature type="compositionally biased region" description="Basic residues" evidence="3">
    <location>
        <begin position="137"/>
        <end position="151"/>
    </location>
</feature>
<reference evidence="5 6" key="1">
    <citation type="submission" date="2021-02" db="EMBL/GenBank/DDBJ databases">
        <title>Activity-based single-cell genomes from oceanic crustal fluid captures similar information to metagenomic and metatranscriptomic surveys with orders of magnitude less sampling.</title>
        <authorList>
            <person name="D'Angelo T.S."/>
            <person name="Orcutt B.N."/>
        </authorList>
    </citation>
    <scope>NUCLEOTIDE SEQUENCE [LARGE SCALE GENOMIC DNA]</scope>
    <source>
        <strain evidence="5">AH-315-G07</strain>
    </source>
</reference>
<dbReference type="Proteomes" id="UP000722121">
    <property type="component" value="Unassembled WGS sequence"/>
</dbReference>
<evidence type="ECO:0000256" key="3">
    <source>
        <dbReference type="SAM" id="MobiDB-lite"/>
    </source>
</evidence>
<gene>
    <name evidence="5" type="ORF">JYU14_01325</name>
</gene>
<feature type="domain" description="Prokaryotic-type class I peptide chain release factors" evidence="4">
    <location>
        <begin position="34"/>
        <end position="146"/>
    </location>
</feature>
<organism evidence="5 6">
    <name type="scientific">Simkania negevensis</name>
    <dbReference type="NCBI Taxonomy" id="83561"/>
    <lineage>
        <taxon>Bacteria</taxon>
        <taxon>Pseudomonadati</taxon>
        <taxon>Chlamydiota</taxon>
        <taxon>Chlamydiia</taxon>
        <taxon>Parachlamydiales</taxon>
        <taxon>Simkaniaceae</taxon>
        <taxon>Simkania</taxon>
    </lineage>
</organism>
<sequence length="151" mass="17481">MKAFVANTVLHPDVMNNPFPVANAKWNALRKKMERLKIYESDLEESFVRSSGAGGQNVNKVSTCVVLRHLPTGIIIKCQQTRSQGVNRYRARSLLAEKIEEMILGEKSEKAARIAKIRRQKARRSRRTKEKMLEDKKRRKKTKQQRKPPQP</sequence>
<dbReference type="InterPro" id="IPR045853">
    <property type="entry name" value="Pep_chain_release_fac_I_sf"/>
</dbReference>
<dbReference type="PANTHER" id="PTHR46203:SF1">
    <property type="entry name" value="MITOCHONDRIAL TRANSLATION RELEASE FACTOR IN RESCUE"/>
    <property type="match status" value="1"/>
</dbReference>
<keyword evidence="2" id="KW-0809">Transit peptide</keyword>
<dbReference type="InterPro" id="IPR052405">
    <property type="entry name" value="Mito_Transl_Release_Factor"/>
</dbReference>
<evidence type="ECO:0000313" key="6">
    <source>
        <dbReference type="Proteomes" id="UP000722121"/>
    </source>
</evidence>
<dbReference type="SUPFAM" id="SSF75620">
    <property type="entry name" value="Release factor"/>
    <property type="match status" value="1"/>
</dbReference>
<dbReference type="InterPro" id="IPR000352">
    <property type="entry name" value="Pep_chain_release_fac_I"/>
</dbReference>
<protein>
    <submittedName>
        <fullName evidence="5">Peptide chain release factor-like protein</fullName>
    </submittedName>
</protein>
<dbReference type="Gene3D" id="3.30.160.20">
    <property type="match status" value="1"/>
</dbReference>
<evidence type="ECO:0000256" key="2">
    <source>
        <dbReference type="ARBA" id="ARBA00022946"/>
    </source>
</evidence>
<keyword evidence="6" id="KW-1185">Reference proteome</keyword>
<dbReference type="EMBL" id="JAFITR010000017">
    <property type="protein sequence ID" value="MBN4066706.1"/>
    <property type="molecule type" value="Genomic_DNA"/>
</dbReference>
<dbReference type="Pfam" id="PF00472">
    <property type="entry name" value="RF-1"/>
    <property type="match status" value="1"/>
</dbReference>
<comment type="caution">
    <text evidence="5">The sequence shown here is derived from an EMBL/GenBank/DDBJ whole genome shotgun (WGS) entry which is preliminary data.</text>
</comment>
<feature type="compositionally biased region" description="Basic residues" evidence="3">
    <location>
        <begin position="114"/>
        <end position="129"/>
    </location>
</feature>
<accession>A0ABS3AQY7</accession>
<dbReference type="PANTHER" id="PTHR46203">
    <property type="entry name" value="PROBABLE PEPTIDE CHAIN RELEASE FACTOR C12ORF65"/>
    <property type="match status" value="1"/>
</dbReference>